<dbReference type="GO" id="GO:0003676">
    <property type="term" value="F:nucleic acid binding"/>
    <property type="evidence" value="ECO:0007669"/>
    <property type="project" value="InterPro"/>
</dbReference>
<proteinExistence type="predicted"/>
<keyword evidence="1" id="KW-1185">Reference proteome</keyword>
<dbReference type="RefSeq" id="XP_018855641.1">
    <property type="nucleotide sequence ID" value="XM_019000096.1"/>
</dbReference>
<dbReference type="OrthoDB" id="1752183at2759"/>
<protein>
    <submittedName>
        <fullName evidence="2">Uncharacterized protein LOC109017912</fullName>
    </submittedName>
</protein>
<gene>
    <name evidence="2" type="primary">LOC109017912</name>
</gene>
<reference evidence="2" key="1">
    <citation type="submission" date="2025-08" db="UniProtKB">
        <authorList>
            <consortium name="RefSeq"/>
        </authorList>
    </citation>
    <scope>IDENTIFICATION</scope>
    <source>
        <tissue evidence="2">Leaves</tissue>
    </source>
</reference>
<organism evidence="1 2">
    <name type="scientific">Juglans regia</name>
    <name type="common">English walnut</name>
    <dbReference type="NCBI Taxonomy" id="51240"/>
    <lineage>
        <taxon>Eukaryota</taxon>
        <taxon>Viridiplantae</taxon>
        <taxon>Streptophyta</taxon>
        <taxon>Embryophyta</taxon>
        <taxon>Tracheophyta</taxon>
        <taxon>Spermatophyta</taxon>
        <taxon>Magnoliopsida</taxon>
        <taxon>eudicotyledons</taxon>
        <taxon>Gunneridae</taxon>
        <taxon>Pentapetalae</taxon>
        <taxon>rosids</taxon>
        <taxon>fabids</taxon>
        <taxon>Fagales</taxon>
        <taxon>Juglandaceae</taxon>
        <taxon>Juglans</taxon>
    </lineage>
</organism>
<dbReference type="InterPro" id="IPR044730">
    <property type="entry name" value="RNase_H-like_dom_plant"/>
</dbReference>
<dbReference type="KEGG" id="jre:109017912"/>
<dbReference type="CDD" id="cd06222">
    <property type="entry name" value="RNase_H_like"/>
    <property type="match status" value="1"/>
</dbReference>
<dbReference type="GeneID" id="109017912"/>
<dbReference type="InterPro" id="IPR053151">
    <property type="entry name" value="RNase_H-like"/>
</dbReference>
<dbReference type="Proteomes" id="UP000235220">
    <property type="component" value="Chromosome 11"/>
</dbReference>
<dbReference type="PANTHER" id="PTHR47723">
    <property type="entry name" value="OS05G0353850 PROTEIN"/>
    <property type="match status" value="1"/>
</dbReference>
<sequence>MVNDFLMLMLIIWPDMNGVRPKRVRVVKWHRPLQGWVKLNTDSSSFRNPGTSGARGVIRDEDGRLLLAYSVPLGLDTNNFTELNSLVEGIRRCYALGFYRVQIENDSQLVVNWIVKNKSPIWYLEDFWVELQEHLNSLEYTVNHIFREGNIVADFLAKCGAEGLNSDWSDIHMLPSLLRSLLRKDKLGSPLWLVRM</sequence>
<dbReference type="Gene3D" id="3.30.420.10">
    <property type="entry name" value="Ribonuclease H-like superfamily/Ribonuclease H"/>
    <property type="match status" value="1"/>
</dbReference>
<dbReference type="Pfam" id="PF13456">
    <property type="entry name" value="RVT_3"/>
    <property type="match status" value="1"/>
</dbReference>
<accession>A0A2I4HHJ5</accession>
<evidence type="ECO:0000313" key="1">
    <source>
        <dbReference type="Proteomes" id="UP000235220"/>
    </source>
</evidence>
<dbReference type="InterPro" id="IPR002156">
    <property type="entry name" value="RNaseH_domain"/>
</dbReference>
<dbReference type="InterPro" id="IPR012337">
    <property type="entry name" value="RNaseH-like_sf"/>
</dbReference>
<name>A0A2I4HHJ5_JUGRE</name>
<dbReference type="GO" id="GO:0004523">
    <property type="term" value="F:RNA-DNA hybrid ribonuclease activity"/>
    <property type="evidence" value="ECO:0007669"/>
    <property type="project" value="InterPro"/>
</dbReference>
<dbReference type="PANTHER" id="PTHR47723:SF19">
    <property type="entry name" value="POLYNUCLEOTIDYL TRANSFERASE, RIBONUCLEASE H-LIKE SUPERFAMILY PROTEIN"/>
    <property type="match status" value="1"/>
</dbReference>
<dbReference type="Gramene" id="Jr11_12210_p1">
    <property type="protein sequence ID" value="cds.Jr11_12210_p1"/>
    <property type="gene ID" value="Jr11_12210"/>
</dbReference>
<dbReference type="InterPro" id="IPR036397">
    <property type="entry name" value="RNaseH_sf"/>
</dbReference>
<dbReference type="AlphaFoldDB" id="A0A2I4HHJ5"/>
<dbReference type="SUPFAM" id="SSF53098">
    <property type="entry name" value="Ribonuclease H-like"/>
    <property type="match status" value="1"/>
</dbReference>
<evidence type="ECO:0000313" key="2">
    <source>
        <dbReference type="RefSeq" id="XP_018855641.1"/>
    </source>
</evidence>
<dbReference type="PROSITE" id="PS50879">
    <property type="entry name" value="RNASE_H_1"/>
    <property type="match status" value="1"/>
</dbReference>